<sequence length="64" mass="7237">MRGVSRGMEKVNCFQCKHFFVTWDQGNPRGCRAYGFKAKQLPSAVVLQASGHSCYKFLPKPSKQ</sequence>
<dbReference type="AlphaFoldDB" id="A0A6I1FN10"/>
<proteinExistence type="predicted"/>
<organism evidence="1 2">
    <name type="scientific">Bacillus aerolatus</name>
    <dbReference type="NCBI Taxonomy" id="2653354"/>
    <lineage>
        <taxon>Bacteria</taxon>
        <taxon>Bacillati</taxon>
        <taxon>Bacillota</taxon>
        <taxon>Bacilli</taxon>
        <taxon>Bacillales</taxon>
        <taxon>Bacillaceae</taxon>
        <taxon>Bacillus</taxon>
    </lineage>
</organism>
<evidence type="ECO:0000313" key="1">
    <source>
        <dbReference type="EMBL" id="KAB7707651.1"/>
    </source>
</evidence>
<name>A0A6I1FN10_9BACI</name>
<keyword evidence="2" id="KW-1185">Reference proteome</keyword>
<reference evidence="1 2" key="1">
    <citation type="submission" date="2019-10" db="EMBL/GenBank/DDBJ databases">
        <title>Bacillus aerolatum sp. nov., isolated from bioaerosol of sport playgrounds.</title>
        <authorList>
            <person name="Chen P."/>
            <person name="Zhang G."/>
        </authorList>
    </citation>
    <scope>NUCLEOTIDE SEQUENCE [LARGE SCALE GENOMIC DNA]</scope>
    <source>
        <strain evidence="1 2">CX253</strain>
    </source>
</reference>
<dbReference type="Proteomes" id="UP000429595">
    <property type="component" value="Unassembled WGS sequence"/>
</dbReference>
<dbReference type="EMBL" id="WEIO01000003">
    <property type="protein sequence ID" value="KAB7707651.1"/>
    <property type="molecule type" value="Genomic_DNA"/>
</dbReference>
<gene>
    <name evidence="1" type="ORF">F9802_07150</name>
</gene>
<protein>
    <submittedName>
        <fullName evidence="1">Uracil-DNA glycosylase</fullName>
    </submittedName>
</protein>
<accession>A0A6I1FN10</accession>
<evidence type="ECO:0000313" key="2">
    <source>
        <dbReference type="Proteomes" id="UP000429595"/>
    </source>
</evidence>
<comment type="caution">
    <text evidence="1">The sequence shown here is derived from an EMBL/GenBank/DDBJ whole genome shotgun (WGS) entry which is preliminary data.</text>
</comment>